<dbReference type="STRING" id="870435.A0A0C3KTQ3"/>
<dbReference type="EMBL" id="KN831947">
    <property type="protein sequence ID" value="KIO12897.1"/>
    <property type="molecule type" value="Genomic_DNA"/>
</dbReference>
<dbReference type="Proteomes" id="UP000054217">
    <property type="component" value="Unassembled WGS sequence"/>
</dbReference>
<dbReference type="InParanoid" id="A0A0C3KTQ3"/>
<name>A0A0C3KTQ3_PISTI</name>
<sequence>MAGNPEAPDWDFVFQFVSEPLELDLGSAIEKPVAERAEPPIGTMLGQVPTPPESFASSPADSPPDETTLVSVSTTFFPGAQLHSLSPDLVLLSSDSVFFYVHLHILLAASDNNFSSLLPPSPRTDSGPMGPVVPFPESSIELNIVLHAIYDLSCSHYSPSFESLASALAVMNAYGISVKKYVARSTPLYNLLLSHAPLYPLELYTLAASYDLYDLAVPTSSHLLSFSLAVLTDEMVDRMGPRYLRRLFFLHFGRSDALKRLLLPPPHPHPPTSACDFTEQKKLTRAWALASAYLAWDARPDLSTSTMESALAPLGEQLSCEQCKLALQERLKTLIVQWSVVKVCLCFGLWFYAEGLQRTI</sequence>
<protein>
    <recommendedName>
        <fullName evidence="3">BTB domain-containing protein</fullName>
    </recommendedName>
</protein>
<dbReference type="AlphaFoldDB" id="A0A0C3KTQ3"/>
<dbReference type="HOGENOM" id="CLU_051530_2_0_1"/>
<evidence type="ECO:0000313" key="1">
    <source>
        <dbReference type="EMBL" id="KIO12897.1"/>
    </source>
</evidence>
<dbReference type="OrthoDB" id="3265815at2759"/>
<organism evidence="1 2">
    <name type="scientific">Pisolithus tinctorius Marx 270</name>
    <dbReference type="NCBI Taxonomy" id="870435"/>
    <lineage>
        <taxon>Eukaryota</taxon>
        <taxon>Fungi</taxon>
        <taxon>Dikarya</taxon>
        <taxon>Basidiomycota</taxon>
        <taxon>Agaricomycotina</taxon>
        <taxon>Agaricomycetes</taxon>
        <taxon>Agaricomycetidae</taxon>
        <taxon>Boletales</taxon>
        <taxon>Sclerodermatineae</taxon>
        <taxon>Pisolithaceae</taxon>
        <taxon>Pisolithus</taxon>
    </lineage>
</organism>
<accession>A0A0C3KTQ3</accession>
<reference evidence="2" key="2">
    <citation type="submission" date="2015-01" db="EMBL/GenBank/DDBJ databases">
        <title>Evolutionary Origins and Diversification of the Mycorrhizal Mutualists.</title>
        <authorList>
            <consortium name="DOE Joint Genome Institute"/>
            <consortium name="Mycorrhizal Genomics Consortium"/>
            <person name="Kohler A."/>
            <person name="Kuo A."/>
            <person name="Nagy L.G."/>
            <person name="Floudas D."/>
            <person name="Copeland A."/>
            <person name="Barry K.W."/>
            <person name="Cichocki N."/>
            <person name="Veneault-Fourrey C."/>
            <person name="LaButti K."/>
            <person name="Lindquist E.A."/>
            <person name="Lipzen A."/>
            <person name="Lundell T."/>
            <person name="Morin E."/>
            <person name="Murat C."/>
            <person name="Riley R."/>
            <person name="Ohm R."/>
            <person name="Sun H."/>
            <person name="Tunlid A."/>
            <person name="Henrissat B."/>
            <person name="Grigoriev I.V."/>
            <person name="Hibbett D.S."/>
            <person name="Martin F."/>
        </authorList>
    </citation>
    <scope>NUCLEOTIDE SEQUENCE [LARGE SCALE GENOMIC DNA]</scope>
    <source>
        <strain evidence="2">Marx 270</strain>
    </source>
</reference>
<evidence type="ECO:0008006" key="3">
    <source>
        <dbReference type="Google" id="ProtNLM"/>
    </source>
</evidence>
<keyword evidence="2" id="KW-1185">Reference proteome</keyword>
<gene>
    <name evidence="1" type="ORF">M404DRAFT_960161</name>
</gene>
<evidence type="ECO:0000313" key="2">
    <source>
        <dbReference type="Proteomes" id="UP000054217"/>
    </source>
</evidence>
<proteinExistence type="predicted"/>
<reference evidence="1 2" key="1">
    <citation type="submission" date="2014-04" db="EMBL/GenBank/DDBJ databases">
        <authorList>
            <consortium name="DOE Joint Genome Institute"/>
            <person name="Kuo A."/>
            <person name="Kohler A."/>
            <person name="Costa M.D."/>
            <person name="Nagy L.G."/>
            <person name="Floudas D."/>
            <person name="Copeland A."/>
            <person name="Barry K.W."/>
            <person name="Cichocki N."/>
            <person name="Veneault-Fourrey C."/>
            <person name="LaButti K."/>
            <person name="Lindquist E.A."/>
            <person name="Lipzen A."/>
            <person name="Lundell T."/>
            <person name="Morin E."/>
            <person name="Murat C."/>
            <person name="Sun H."/>
            <person name="Tunlid A."/>
            <person name="Henrissat B."/>
            <person name="Grigoriev I.V."/>
            <person name="Hibbett D.S."/>
            <person name="Martin F."/>
            <person name="Nordberg H.P."/>
            <person name="Cantor M.N."/>
            <person name="Hua S.X."/>
        </authorList>
    </citation>
    <scope>NUCLEOTIDE SEQUENCE [LARGE SCALE GENOMIC DNA]</scope>
    <source>
        <strain evidence="1 2">Marx 270</strain>
    </source>
</reference>